<sequence length="290" mass="33135">MFKYCPVNTYSLANLENNQLFLNHVSFFNDPFECMCEVLYGFPKLEDRSERLINVLNAWGFSDPDEDPVVELYGEYAESLSEPKIDNLIESARIGCFSSRGTNLLMWTHYADGLKGYCIEFDRDLIIPEERDARVHQVLYADKPSVIDASVMAVLYDQLDYNSDAYFEVSAQAKCYGKDLSGELSIYEDGFEEASDRIREIYQKMLATKPLPWGYEEELRIIDFAQRTSSLGELMPYSLNAIKSVVIGEKMAPENQEFIKAVIQNKNSGIRLKKAVRVAGSFEIHLVDLD</sequence>
<dbReference type="AlphaFoldDB" id="A0A5E7NAL6"/>
<proteinExistence type="predicted"/>
<evidence type="ECO:0000313" key="2">
    <source>
        <dbReference type="Proteomes" id="UP000375525"/>
    </source>
</evidence>
<dbReference type="InterPro" id="IPR021352">
    <property type="entry name" value="DUF2971"/>
</dbReference>
<name>A0A5E7NAL6_PSEFL</name>
<reference evidence="1 2" key="1">
    <citation type="submission" date="2019-09" db="EMBL/GenBank/DDBJ databases">
        <authorList>
            <person name="Chandra G."/>
            <person name="Truman W A."/>
        </authorList>
    </citation>
    <scope>NUCLEOTIDE SEQUENCE [LARGE SCALE GENOMIC DNA]</scope>
    <source>
        <strain evidence="1">PS880</strain>
    </source>
</reference>
<dbReference type="Pfam" id="PF11185">
    <property type="entry name" value="DUF2971"/>
    <property type="match status" value="1"/>
</dbReference>
<evidence type="ECO:0008006" key="3">
    <source>
        <dbReference type="Google" id="ProtNLM"/>
    </source>
</evidence>
<evidence type="ECO:0000313" key="1">
    <source>
        <dbReference type="EMBL" id="VVP34206.1"/>
    </source>
</evidence>
<dbReference type="OrthoDB" id="4119964at2"/>
<dbReference type="RefSeq" id="WP_150781538.1">
    <property type="nucleotide sequence ID" value="NZ_CABVIH010000024.1"/>
</dbReference>
<organism evidence="1 2">
    <name type="scientific">Pseudomonas fluorescens</name>
    <dbReference type="NCBI Taxonomy" id="294"/>
    <lineage>
        <taxon>Bacteria</taxon>
        <taxon>Pseudomonadati</taxon>
        <taxon>Pseudomonadota</taxon>
        <taxon>Gammaproteobacteria</taxon>
        <taxon>Pseudomonadales</taxon>
        <taxon>Pseudomonadaceae</taxon>
        <taxon>Pseudomonas</taxon>
    </lineage>
</organism>
<dbReference type="Proteomes" id="UP000375525">
    <property type="component" value="Unassembled WGS sequence"/>
</dbReference>
<dbReference type="EMBL" id="CABVIH010000024">
    <property type="protein sequence ID" value="VVP34206.1"/>
    <property type="molecule type" value="Genomic_DNA"/>
</dbReference>
<accession>A0A5E7NAL6</accession>
<protein>
    <recommendedName>
        <fullName evidence="3">DUF2971 domain-containing protein</fullName>
    </recommendedName>
</protein>
<gene>
    <name evidence="1" type="ORF">PS880_04496</name>
</gene>